<dbReference type="GO" id="GO:0003677">
    <property type="term" value="F:DNA binding"/>
    <property type="evidence" value="ECO:0007669"/>
    <property type="project" value="UniProtKB-KW"/>
</dbReference>
<dbReference type="PANTHER" id="PTHR33221">
    <property type="entry name" value="WINGED HELIX-TURN-HELIX TRANSCRIPTIONAL REGULATOR, RRF2 FAMILY"/>
    <property type="match status" value="1"/>
</dbReference>
<dbReference type="InterPro" id="IPR036390">
    <property type="entry name" value="WH_DNA-bd_sf"/>
</dbReference>
<dbReference type="InterPro" id="IPR030489">
    <property type="entry name" value="TR_Rrf2-type_CS"/>
</dbReference>
<dbReference type="Proteomes" id="UP000199412">
    <property type="component" value="Unassembled WGS sequence"/>
</dbReference>
<evidence type="ECO:0000256" key="1">
    <source>
        <dbReference type="ARBA" id="ARBA00023125"/>
    </source>
</evidence>
<keyword evidence="1" id="KW-0238">DNA-binding</keyword>
<dbReference type="GO" id="GO:0005829">
    <property type="term" value="C:cytosol"/>
    <property type="evidence" value="ECO:0007669"/>
    <property type="project" value="TreeGrafter"/>
</dbReference>
<protein>
    <submittedName>
        <fullName evidence="2">Rrf2 family protein</fullName>
    </submittedName>
</protein>
<dbReference type="OrthoDB" id="9802344at2"/>
<dbReference type="EMBL" id="FNAP01000029">
    <property type="protein sequence ID" value="SDF06748.1"/>
    <property type="molecule type" value="Genomic_DNA"/>
</dbReference>
<dbReference type="SUPFAM" id="SSF46785">
    <property type="entry name" value="Winged helix' DNA-binding domain"/>
    <property type="match status" value="1"/>
</dbReference>
<dbReference type="GO" id="GO:0003700">
    <property type="term" value="F:DNA-binding transcription factor activity"/>
    <property type="evidence" value="ECO:0007669"/>
    <property type="project" value="TreeGrafter"/>
</dbReference>
<evidence type="ECO:0000313" key="3">
    <source>
        <dbReference type="Proteomes" id="UP000199412"/>
    </source>
</evidence>
<name>A0A1G7I2C5_9PROT</name>
<dbReference type="STRING" id="69960.SAMN05421720_1292"/>
<gene>
    <name evidence="2" type="ORF">SAMN05421720_1292</name>
</gene>
<evidence type="ECO:0000313" key="2">
    <source>
        <dbReference type="EMBL" id="SDF06748.1"/>
    </source>
</evidence>
<sequence>MISQKAKYALRALLVLAEAGVGQSVPISDIADGQRIPRKFLEQILLDLKHRGLVSSRRGKNGGYALLRSPDLITVGEVLRLIDGPLAPLPCLSRMAYRRCEDCDGEEDCRIRRVFAEAHRANTAVLDAATLADMIADPGHRRMLDAG</sequence>
<dbReference type="InterPro" id="IPR036388">
    <property type="entry name" value="WH-like_DNA-bd_sf"/>
</dbReference>
<dbReference type="InterPro" id="IPR000944">
    <property type="entry name" value="Tscrpt_reg_Rrf2"/>
</dbReference>
<dbReference type="AlphaFoldDB" id="A0A1G7I2C5"/>
<dbReference type="Gene3D" id="1.10.10.10">
    <property type="entry name" value="Winged helix-like DNA-binding domain superfamily/Winged helix DNA-binding domain"/>
    <property type="match status" value="1"/>
</dbReference>
<dbReference type="PROSITE" id="PS01332">
    <property type="entry name" value="HTH_RRF2_1"/>
    <property type="match status" value="1"/>
</dbReference>
<dbReference type="Pfam" id="PF02082">
    <property type="entry name" value="Rrf2"/>
    <property type="match status" value="1"/>
</dbReference>
<dbReference type="RefSeq" id="WP_092788113.1">
    <property type="nucleotide sequence ID" value="NZ_FNAP01000029.1"/>
</dbReference>
<accession>A0A1G7I2C5</accession>
<proteinExistence type="predicted"/>
<reference evidence="2 3" key="1">
    <citation type="submission" date="2016-10" db="EMBL/GenBank/DDBJ databases">
        <authorList>
            <person name="de Groot N.N."/>
        </authorList>
    </citation>
    <scope>NUCLEOTIDE SEQUENCE [LARGE SCALE GENOMIC DNA]</scope>
    <source>
        <strain evidence="2 3">ATCC 700224</strain>
    </source>
</reference>
<dbReference type="PROSITE" id="PS51197">
    <property type="entry name" value="HTH_RRF2_2"/>
    <property type="match status" value="1"/>
</dbReference>
<dbReference type="PANTHER" id="PTHR33221:SF5">
    <property type="entry name" value="HTH-TYPE TRANSCRIPTIONAL REGULATOR ISCR"/>
    <property type="match status" value="1"/>
</dbReference>
<organism evidence="2 3">
    <name type="scientific">Rhodospira trueperi</name>
    <dbReference type="NCBI Taxonomy" id="69960"/>
    <lineage>
        <taxon>Bacteria</taxon>
        <taxon>Pseudomonadati</taxon>
        <taxon>Pseudomonadota</taxon>
        <taxon>Alphaproteobacteria</taxon>
        <taxon>Rhodospirillales</taxon>
        <taxon>Rhodospirillaceae</taxon>
        <taxon>Rhodospira</taxon>
    </lineage>
</organism>
<keyword evidence="3" id="KW-1185">Reference proteome</keyword>
<dbReference type="NCBIfam" id="TIGR00738">
    <property type="entry name" value="rrf2_super"/>
    <property type="match status" value="1"/>
</dbReference>